<dbReference type="InterPro" id="IPR046867">
    <property type="entry name" value="AldOxase/xan_DH_MoCoBD2"/>
</dbReference>
<dbReference type="Pfam" id="PF02738">
    <property type="entry name" value="MoCoBD_1"/>
    <property type="match status" value="1"/>
</dbReference>
<organism evidence="3 4">
    <name type="scientific">Desulforhopalus singaporensis</name>
    <dbReference type="NCBI Taxonomy" id="91360"/>
    <lineage>
        <taxon>Bacteria</taxon>
        <taxon>Pseudomonadati</taxon>
        <taxon>Thermodesulfobacteriota</taxon>
        <taxon>Desulfobulbia</taxon>
        <taxon>Desulfobulbales</taxon>
        <taxon>Desulfocapsaceae</taxon>
        <taxon>Desulforhopalus</taxon>
    </lineage>
</organism>
<dbReference type="SMART" id="SM01008">
    <property type="entry name" value="Ald_Xan_dh_C"/>
    <property type="match status" value="1"/>
</dbReference>
<dbReference type="PANTHER" id="PTHR11908">
    <property type="entry name" value="XANTHINE DEHYDROGENASE"/>
    <property type="match status" value="1"/>
</dbReference>
<dbReference type="PANTHER" id="PTHR11908:SF157">
    <property type="entry name" value="XANTHINE DEHYDROGENASE SUBUNIT D-RELATED"/>
    <property type="match status" value="1"/>
</dbReference>
<protein>
    <submittedName>
        <fullName evidence="3">Aldehyde oxidoreductase</fullName>
    </submittedName>
</protein>
<reference evidence="3 4" key="1">
    <citation type="submission" date="2016-10" db="EMBL/GenBank/DDBJ databases">
        <authorList>
            <person name="de Groot N.N."/>
        </authorList>
    </citation>
    <scope>NUCLEOTIDE SEQUENCE [LARGE SCALE GENOMIC DNA]</scope>
    <source>
        <strain evidence="3 4">DSM 12130</strain>
    </source>
</reference>
<dbReference type="Gene3D" id="1.10.150.120">
    <property type="entry name" value="[2Fe-2S]-binding domain"/>
    <property type="match status" value="1"/>
</dbReference>
<dbReference type="InterPro" id="IPR012675">
    <property type="entry name" value="Beta-grasp_dom_sf"/>
</dbReference>
<dbReference type="InterPro" id="IPR037165">
    <property type="entry name" value="AldOxase/xan_DH_Mopterin-bd_sf"/>
</dbReference>
<feature type="domain" description="2Fe-2S ferredoxin-type" evidence="2">
    <location>
        <begin position="48"/>
        <end position="125"/>
    </location>
</feature>
<dbReference type="Pfam" id="PF20256">
    <property type="entry name" value="MoCoBD_2"/>
    <property type="match status" value="1"/>
</dbReference>
<dbReference type="InterPro" id="IPR036856">
    <property type="entry name" value="Ald_Oxase/Xan_DH_a/b_sf"/>
</dbReference>
<dbReference type="GO" id="GO:0051536">
    <property type="term" value="F:iron-sulfur cluster binding"/>
    <property type="evidence" value="ECO:0007669"/>
    <property type="project" value="InterPro"/>
</dbReference>
<dbReference type="CDD" id="cd00207">
    <property type="entry name" value="fer2"/>
    <property type="match status" value="1"/>
</dbReference>
<name>A0A1H0RL90_9BACT</name>
<gene>
    <name evidence="3" type="ORF">SAMN05660330_02358</name>
</gene>
<evidence type="ECO:0000259" key="2">
    <source>
        <dbReference type="PROSITE" id="PS51085"/>
    </source>
</evidence>
<sequence length="938" mass="100710">MIFFTLCGAIPCSCQAGYVRKPYGSSFFGFQEDLQLHNIFAEKGSILKKINLSINGCAKQVVVDEKMVLLDLLREHFHLTGAKQSCDRKGQCGACTVIVDGKAVLSCLTRVDRLEGAEVISVEGLGTPDNPHFIQEAFVLAGAIQCGFCTPGMIMAAKALLDTNPDPTAEEIKHGLRRNLCRCTGYTKIIEAVQLAGRFVRKEISPDEIKPKIDDPAFGVSHPRPSAMIKACGTAHFTADVTFPDAAEIAVVRSPHMHAEIKGIDCTAAKAMPGVIGTLTAKDIKGTNRLKYIVEDRPLLCEDRVRTLGDAVAVVVAQTREQALAAAEAVVVDYNPLPVISSPEEAMAPDAIRIHPDSDNLCFRQPLIKGDAEKALGSSAAVVEDRFVTQINHQAPMEPENSVAYIEEGDGDDEDLLVVMGRSINIHLHMSVLQAALGHENIRYEESFSGGQFGIKLEIFTEGIAAAAALKFRRPVRYLPSLAESMLITSKRHPFDMKIKLAADNDGKLTALDMDITVDNGAYNSIGNVIIGRALHMLSSSYYIPNIRVASRLCYTNNPWGSAARGAGPPQAHYALECAMDMLAEKLNLDPLDLRKRNSLQPGQTKATGHPAEQWAFEGLCDALKPHYDRALEEMSRVNSANGGDGAVVKRGVGLGAAAFGIGFPGDKSIAAVELEEDDMVTIYAAAADPGEGNDSMLTQLGAKVLDLPLNRVRAVTRTTDRTAAGGPASGSRVTYMIGGAAEDALKKLKQAMDEVGAKNHRAFRQVDCPTRYIGNKSAVETAPLDHETGQGPSADSDVHSIQMAEVEVNTETGEVNVLKITTAVDAGPVINPNNFEGQLEGGMDMGVGYALREKYVAGETTDWRTFKFPTMKTAFDMEVVVRETPRIRGTQGATGVGEMSMVSTAPAVINAIKKACGALVTELPATPDKVVAALQNR</sequence>
<dbReference type="InterPro" id="IPR016208">
    <property type="entry name" value="Ald_Oxase/xanthine_DH-like"/>
</dbReference>
<dbReference type="SUPFAM" id="SSF47741">
    <property type="entry name" value="CO dehydrogenase ISP C-domain like"/>
    <property type="match status" value="1"/>
</dbReference>
<dbReference type="GO" id="GO:0016491">
    <property type="term" value="F:oxidoreductase activity"/>
    <property type="evidence" value="ECO:0007669"/>
    <property type="project" value="InterPro"/>
</dbReference>
<dbReference type="STRING" id="91360.SAMN05660330_02358"/>
<dbReference type="SUPFAM" id="SSF54665">
    <property type="entry name" value="CO dehydrogenase molybdoprotein N-domain-like"/>
    <property type="match status" value="1"/>
</dbReference>
<dbReference type="InterPro" id="IPR001041">
    <property type="entry name" value="2Fe-2S_ferredoxin-type"/>
</dbReference>
<dbReference type="Gene3D" id="3.10.20.30">
    <property type="match status" value="1"/>
</dbReference>
<dbReference type="InterPro" id="IPR008274">
    <property type="entry name" value="AldOxase/xan_DH_MoCoBD1"/>
</dbReference>
<dbReference type="GO" id="GO:0005506">
    <property type="term" value="F:iron ion binding"/>
    <property type="evidence" value="ECO:0007669"/>
    <property type="project" value="InterPro"/>
</dbReference>
<evidence type="ECO:0000256" key="1">
    <source>
        <dbReference type="ARBA" id="ARBA00006849"/>
    </source>
</evidence>
<dbReference type="SUPFAM" id="SSF54292">
    <property type="entry name" value="2Fe-2S ferredoxin-like"/>
    <property type="match status" value="1"/>
</dbReference>
<dbReference type="InterPro" id="IPR036884">
    <property type="entry name" value="2Fe-2S-bd_dom_sf"/>
</dbReference>
<dbReference type="EMBL" id="FNJI01000015">
    <property type="protein sequence ID" value="SDP30283.1"/>
    <property type="molecule type" value="Genomic_DNA"/>
</dbReference>
<dbReference type="AlphaFoldDB" id="A0A1H0RL90"/>
<dbReference type="Gene3D" id="3.30.365.10">
    <property type="entry name" value="Aldehyde oxidase/xanthine dehydrogenase, molybdopterin binding domain"/>
    <property type="match status" value="4"/>
</dbReference>
<evidence type="ECO:0000313" key="3">
    <source>
        <dbReference type="EMBL" id="SDP30283.1"/>
    </source>
</evidence>
<dbReference type="Pfam" id="PF00111">
    <property type="entry name" value="Fer2"/>
    <property type="match status" value="1"/>
</dbReference>
<dbReference type="InterPro" id="IPR002888">
    <property type="entry name" value="2Fe-2S-bd"/>
</dbReference>
<comment type="similarity">
    <text evidence="1">Belongs to the xanthine dehydrogenase family.</text>
</comment>
<dbReference type="Proteomes" id="UP000199073">
    <property type="component" value="Unassembled WGS sequence"/>
</dbReference>
<dbReference type="PROSITE" id="PS51085">
    <property type="entry name" value="2FE2S_FER_2"/>
    <property type="match status" value="1"/>
</dbReference>
<evidence type="ECO:0000313" key="4">
    <source>
        <dbReference type="Proteomes" id="UP000199073"/>
    </source>
</evidence>
<dbReference type="InterPro" id="IPR000674">
    <property type="entry name" value="Ald_Oxase/Xan_DH_a/b"/>
</dbReference>
<dbReference type="InterPro" id="IPR036010">
    <property type="entry name" value="2Fe-2S_ferredoxin-like_sf"/>
</dbReference>
<dbReference type="Pfam" id="PF01799">
    <property type="entry name" value="Fer2_2"/>
    <property type="match status" value="1"/>
</dbReference>
<dbReference type="Pfam" id="PF01315">
    <property type="entry name" value="Ald_Xan_dh_C"/>
    <property type="match status" value="1"/>
</dbReference>
<dbReference type="Gene3D" id="3.90.1170.50">
    <property type="entry name" value="Aldehyde oxidase/xanthine dehydrogenase, a/b hammerhead"/>
    <property type="match status" value="1"/>
</dbReference>
<proteinExistence type="inferred from homology"/>
<dbReference type="SUPFAM" id="SSF56003">
    <property type="entry name" value="Molybdenum cofactor-binding domain"/>
    <property type="match status" value="1"/>
</dbReference>
<accession>A0A1H0RL90</accession>
<keyword evidence="4" id="KW-1185">Reference proteome</keyword>